<dbReference type="PANTHER" id="PTHR10145">
    <property type="entry name" value="TRANSCRIPTION ELONGATION FACTOR SPT6"/>
    <property type="match status" value="1"/>
</dbReference>
<feature type="compositionally biased region" description="Acidic residues" evidence="1">
    <location>
        <begin position="1"/>
        <end position="71"/>
    </location>
</feature>
<dbReference type="Pfam" id="PF14633">
    <property type="entry name" value="SH2_2"/>
    <property type="match status" value="1"/>
</dbReference>
<feature type="compositionally biased region" description="Acidic residues" evidence="1">
    <location>
        <begin position="86"/>
        <end position="96"/>
    </location>
</feature>
<evidence type="ECO:0000259" key="3">
    <source>
        <dbReference type="Pfam" id="PF14633"/>
    </source>
</evidence>
<dbReference type="Pfam" id="PF14641">
    <property type="entry name" value="HTH_44"/>
    <property type="match status" value="1"/>
</dbReference>
<dbReference type="EMBL" id="CAEKDK010000008">
    <property type="protein sequence ID" value="CAB4291379.1"/>
    <property type="molecule type" value="Genomic_DNA"/>
</dbReference>
<organism evidence="5 6">
    <name type="scientific">Prunus armeniaca</name>
    <name type="common">Apricot</name>
    <name type="synonym">Armeniaca vulgaris</name>
    <dbReference type="NCBI Taxonomy" id="36596"/>
    <lineage>
        <taxon>Eukaryota</taxon>
        <taxon>Viridiplantae</taxon>
        <taxon>Streptophyta</taxon>
        <taxon>Embryophyta</taxon>
        <taxon>Tracheophyta</taxon>
        <taxon>Spermatophyta</taxon>
        <taxon>Magnoliopsida</taxon>
        <taxon>eudicotyledons</taxon>
        <taxon>Gunneridae</taxon>
        <taxon>Pentapetalae</taxon>
        <taxon>rosids</taxon>
        <taxon>fabids</taxon>
        <taxon>Rosales</taxon>
        <taxon>Rosaceae</taxon>
        <taxon>Amygdaloideae</taxon>
        <taxon>Amygdaleae</taxon>
        <taxon>Prunus</taxon>
    </lineage>
</organism>
<dbReference type="InterPro" id="IPR023319">
    <property type="entry name" value="Tex-like_HTH_dom_sf"/>
</dbReference>
<dbReference type="GO" id="GO:0031491">
    <property type="term" value="F:nucleosome binding"/>
    <property type="evidence" value="ECO:0007669"/>
    <property type="project" value="TreeGrafter"/>
</dbReference>
<evidence type="ECO:0000256" key="1">
    <source>
        <dbReference type="SAM" id="MobiDB-lite"/>
    </source>
</evidence>
<sequence length="1035" mass="118095">MGKADENEDEVMLEEDNDVEETIHGDDEEDDEDDELDEYEKDDFIVDDVDDEQEDPEEEEEEEDRADSDEEERQKKKKRKKREEYVLDEDDHELLEDNNVFAPRRKGKFKRLKKAQRHTERDLGVSDEEEFGGNGKSGRSAEEKLSSLFGDDKGLPLEDIAEEEEPAEEEDDGEVGEEDEMADFIVDEEFDATGVPVRQKKLRRKKFREALGVSSSSLHEAHEIFGDVDELLQLRKQGSDSNESRDRKLEDEFEQSVLSEKYMTEKDDQIRELDIPERIQIYEESTGSPPLDEISIEDESTWIYNPLTSGTIPLYGKEGLGSSISRGDINKFLELHHKYKLEIPFIAMYRKECLSFLKDENQDQNEKPPKIKWHKELWTIQDLDRKWLLLHKRKSVLQSYYKRFECTVNHQLLESVITSLEASESEREVDDADAKFNLHFPLGEIGADEGQYKRPKRKSLYVSEEFGMQLSLEKMRRDELENPKETSEEIASNFTCAMFETPEAVLKGARHMAAVEISCEPCVRKYVRNNYLDSIEVSTSPTPDGNIAIDGSHQFAGVKWLQRKPLNRFEGAQWLLIQKAEEEKLLEVTLKLPEDRLNKLISDFNEYYLSDDVLWNKVSVGPYHQKENDSSSDGEAAPRVMACCWGPGKPATTFVMLDSYGEVVDVLYAGSLTLHSHDVNDQKLKKNDEERILKFMIDHQQHVAILGCVNLSCTRLKEVIHEIYNKMIVEHPRDVGDDMDDLSILLSGKDVGESIFRPSSRGPSHLALTLKVYDGVYAHKDIVEGGKEPKDVTSLLRIGKTLTIGEDTFEDLEEVMDRYVDPLVAHLKAMLNYRKFRRGTKAEVDELLWLEKLEYPMRIAYCFGISHEHPGTIILTYIRSANPHHEYVGVYPKGFKFRKRMFEDIDRLVAYFQRHIDDPRLESGPSIRSVAAMVPIRSPATGGSSGESLGSGWGGSTNEGGWRGQSFDRDLLSTPSSRTGRNGGSRDGHPSGLPRPYGGRHGGHGGASCDAYAAAANDDNGTSGWASDPKRRRFR</sequence>
<protein>
    <recommendedName>
        <fullName evidence="7">Transcription elongation factor spt6</fullName>
    </recommendedName>
</protein>
<dbReference type="PANTHER" id="PTHR10145:SF6">
    <property type="entry name" value="TRANSCRIPTION ELONGATION FACTOR SPT6"/>
    <property type="match status" value="1"/>
</dbReference>
<feature type="region of interest" description="Disordered" evidence="1">
    <location>
        <begin position="938"/>
        <end position="1035"/>
    </location>
</feature>
<dbReference type="Gene3D" id="1.10.10.650">
    <property type="entry name" value="RuvA domain 2-like"/>
    <property type="match status" value="1"/>
</dbReference>
<feature type="compositionally biased region" description="Acidic residues" evidence="1">
    <location>
        <begin position="159"/>
        <end position="189"/>
    </location>
</feature>
<dbReference type="FunFam" id="3.30.505.10:FF:000050">
    <property type="entry name" value="Transcription elongation factor spt6"/>
    <property type="match status" value="1"/>
</dbReference>
<dbReference type="InterPro" id="IPR036860">
    <property type="entry name" value="SH2_dom_sf"/>
</dbReference>
<feature type="compositionally biased region" description="Basic residues" evidence="1">
    <location>
        <begin position="103"/>
        <end position="116"/>
    </location>
</feature>
<dbReference type="Gene3D" id="1.10.3500.10">
    <property type="entry name" value="Tex N-terminal region-like"/>
    <property type="match status" value="1"/>
</dbReference>
<dbReference type="Proteomes" id="UP000507222">
    <property type="component" value="Unassembled WGS sequence"/>
</dbReference>
<dbReference type="GO" id="GO:0008023">
    <property type="term" value="C:transcription elongation factor complex"/>
    <property type="evidence" value="ECO:0007669"/>
    <property type="project" value="TreeGrafter"/>
</dbReference>
<feature type="compositionally biased region" description="Basic and acidic residues" evidence="1">
    <location>
        <begin position="139"/>
        <end position="156"/>
    </location>
</feature>
<feature type="domain" description="Spt6 acidic N-terminal" evidence="2">
    <location>
        <begin position="26"/>
        <end position="117"/>
    </location>
</feature>
<feature type="region of interest" description="Disordered" evidence="1">
    <location>
        <begin position="1"/>
        <end position="189"/>
    </location>
</feature>
<name>A0A6J5VQ38_PRUAR</name>
<dbReference type="SUPFAM" id="SSF158832">
    <property type="entry name" value="Tex N-terminal region-like"/>
    <property type="match status" value="1"/>
</dbReference>
<dbReference type="InterPro" id="IPR035019">
    <property type="entry name" value="Spt6_SH2_N"/>
</dbReference>
<dbReference type="InterPro" id="IPR035018">
    <property type="entry name" value="Spt6_SH2_C"/>
</dbReference>
<dbReference type="InterPro" id="IPR028088">
    <property type="entry name" value="Spt6_HTH_DNA-bd_dom"/>
</dbReference>
<dbReference type="Pfam" id="PF14632">
    <property type="entry name" value="SPT6_acidic"/>
    <property type="match status" value="1"/>
</dbReference>
<dbReference type="InterPro" id="IPR035420">
    <property type="entry name" value="Spt6_SH2"/>
</dbReference>
<dbReference type="GO" id="GO:0034728">
    <property type="term" value="P:nucleosome organization"/>
    <property type="evidence" value="ECO:0007669"/>
    <property type="project" value="TreeGrafter"/>
</dbReference>
<evidence type="ECO:0008006" key="7">
    <source>
        <dbReference type="Google" id="ProtNLM"/>
    </source>
</evidence>
<dbReference type="CDD" id="cd09918">
    <property type="entry name" value="SH2_Nterm_SPT6_like"/>
    <property type="match status" value="1"/>
</dbReference>
<evidence type="ECO:0000313" key="6">
    <source>
        <dbReference type="Proteomes" id="UP000507222"/>
    </source>
</evidence>
<feature type="compositionally biased region" description="Gly residues" evidence="1">
    <location>
        <begin position="943"/>
        <end position="963"/>
    </location>
</feature>
<dbReference type="GO" id="GO:0003677">
    <property type="term" value="F:DNA binding"/>
    <property type="evidence" value="ECO:0007669"/>
    <property type="project" value="InterPro"/>
</dbReference>
<evidence type="ECO:0000313" key="5">
    <source>
        <dbReference type="EMBL" id="CAB4291379.1"/>
    </source>
</evidence>
<evidence type="ECO:0000259" key="2">
    <source>
        <dbReference type="Pfam" id="PF14632"/>
    </source>
</evidence>
<reference evidence="5 6" key="1">
    <citation type="submission" date="2020-05" db="EMBL/GenBank/DDBJ databases">
        <authorList>
            <person name="Campoy J."/>
            <person name="Schneeberger K."/>
            <person name="Spophaly S."/>
        </authorList>
    </citation>
    <scope>NUCLEOTIDE SEQUENCE [LARGE SCALE GENOMIC DNA]</scope>
    <source>
        <strain evidence="5">PruArmRojPasFocal</strain>
    </source>
</reference>
<proteinExistence type="predicted"/>
<dbReference type="InterPro" id="IPR028083">
    <property type="entry name" value="Spt6_acidic_N_dom"/>
</dbReference>
<feature type="domain" description="Spt6 SH2" evidence="3">
    <location>
        <begin position="729"/>
        <end position="915"/>
    </location>
</feature>
<dbReference type="CDD" id="cd09928">
    <property type="entry name" value="SH2_Cterm_SPT6_like"/>
    <property type="match status" value="1"/>
</dbReference>
<dbReference type="GO" id="GO:0140673">
    <property type="term" value="P:transcription elongation-coupled chromatin remodeling"/>
    <property type="evidence" value="ECO:0007669"/>
    <property type="project" value="InterPro"/>
</dbReference>
<dbReference type="Gene3D" id="3.30.505.10">
    <property type="entry name" value="SH2 domain"/>
    <property type="match status" value="2"/>
</dbReference>
<evidence type="ECO:0000259" key="4">
    <source>
        <dbReference type="Pfam" id="PF14641"/>
    </source>
</evidence>
<accession>A0A6J5VQ38</accession>
<dbReference type="InterPro" id="IPR017072">
    <property type="entry name" value="TF_Spt6"/>
</dbReference>
<gene>
    <name evidence="5" type="ORF">CURHAP_LOCUS51681</name>
</gene>
<feature type="compositionally biased region" description="Low complexity" evidence="1">
    <location>
        <begin position="1010"/>
        <end position="1020"/>
    </location>
</feature>
<dbReference type="InterPro" id="IPR023323">
    <property type="entry name" value="Tex-like_dom_sf"/>
</dbReference>
<dbReference type="GO" id="GO:0042393">
    <property type="term" value="F:histone binding"/>
    <property type="evidence" value="ECO:0007669"/>
    <property type="project" value="TreeGrafter"/>
</dbReference>
<feature type="domain" description="Helix-turn-helix DNA-binding" evidence="4">
    <location>
        <begin position="293"/>
        <end position="406"/>
    </location>
</feature>
<dbReference type="AlphaFoldDB" id="A0A6J5VQ38"/>